<dbReference type="SUPFAM" id="SSF53756">
    <property type="entry name" value="UDP-Glycosyltransferase/glycogen phosphorylase"/>
    <property type="match status" value="1"/>
</dbReference>
<dbReference type="CDD" id="cd03818">
    <property type="entry name" value="GT4_ExpC-like"/>
    <property type="match status" value="1"/>
</dbReference>
<name>A0A5S4ER26_9PROT</name>
<keyword evidence="1 4" id="KW-0808">Transferase</keyword>
<dbReference type="GO" id="GO:0009103">
    <property type="term" value="P:lipopolysaccharide biosynthetic process"/>
    <property type="evidence" value="ECO:0007669"/>
    <property type="project" value="TreeGrafter"/>
</dbReference>
<evidence type="ECO:0000256" key="1">
    <source>
        <dbReference type="ARBA" id="ARBA00022679"/>
    </source>
</evidence>
<dbReference type="PANTHER" id="PTHR46401">
    <property type="entry name" value="GLYCOSYLTRANSFERASE WBBK-RELATED"/>
    <property type="match status" value="1"/>
</dbReference>
<dbReference type="InterPro" id="IPR001296">
    <property type="entry name" value="Glyco_trans_1"/>
</dbReference>
<dbReference type="EMBL" id="SWAD01000015">
    <property type="protein sequence ID" value="TMQ77930.1"/>
    <property type="molecule type" value="Genomic_DNA"/>
</dbReference>
<dbReference type="Proteomes" id="UP000306324">
    <property type="component" value="Unassembled WGS sequence"/>
</dbReference>
<comment type="caution">
    <text evidence="4">The sequence shown here is derived from an EMBL/GenBank/DDBJ whole genome shotgun (WGS) entry which is preliminary data.</text>
</comment>
<evidence type="ECO:0000313" key="4">
    <source>
        <dbReference type="EMBL" id="TMQ77930.1"/>
    </source>
</evidence>
<dbReference type="PANTHER" id="PTHR46401:SF2">
    <property type="entry name" value="GLYCOSYLTRANSFERASE WBBK-RELATED"/>
    <property type="match status" value="1"/>
</dbReference>
<feature type="domain" description="Glycosyl transferase family 1" evidence="2">
    <location>
        <begin position="237"/>
        <end position="407"/>
    </location>
</feature>
<feature type="domain" description="Glycosyl transferase family 4" evidence="3">
    <location>
        <begin position="53"/>
        <end position="218"/>
    </location>
</feature>
<reference evidence="4 5" key="1">
    <citation type="submission" date="2019-04" db="EMBL/GenBank/DDBJ databases">
        <title>A novel phosphate-accumulating bacterium identified in bioreactor for phosphate removal from wastewater.</title>
        <authorList>
            <person name="Kotlyarov R.Y."/>
            <person name="Beletsky A.V."/>
            <person name="Kallistova A.Y."/>
            <person name="Dorofeev A.G."/>
            <person name="Nikolaev Y.Y."/>
            <person name="Pimenov N.V."/>
            <person name="Ravin N.V."/>
            <person name="Mardanov A.V."/>
        </authorList>
    </citation>
    <scope>NUCLEOTIDE SEQUENCE [LARGE SCALE GENOMIC DNA]</scope>
    <source>
        <strain evidence="4 5">Bin19</strain>
    </source>
</reference>
<dbReference type="GO" id="GO:0016757">
    <property type="term" value="F:glycosyltransferase activity"/>
    <property type="evidence" value="ECO:0007669"/>
    <property type="project" value="InterPro"/>
</dbReference>
<organism evidence="4 5">
    <name type="scientific">Candidatus Accumulibacter phosphatis</name>
    <dbReference type="NCBI Taxonomy" id="327160"/>
    <lineage>
        <taxon>Bacteria</taxon>
        <taxon>Pseudomonadati</taxon>
        <taxon>Pseudomonadota</taxon>
        <taxon>Betaproteobacteria</taxon>
        <taxon>Candidatus Accumulibacter</taxon>
    </lineage>
</organism>
<dbReference type="InterPro" id="IPR022623">
    <property type="entry name" value="Glyco_trans_4"/>
</dbReference>
<dbReference type="Pfam" id="PF12000">
    <property type="entry name" value="Glyco_trans_4_3"/>
    <property type="match status" value="1"/>
</dbReference>
<sequence>MSMTHPVLDALIECLTARINTPNTRTSTMKILLIHQNFPGQYKHIAAALVARGDEVTALCIEDNPVLAGVRVVRYGPKRGNTPKIHPWVQETETKVIRGEACFRAARQLQVQGYRPDIICAHPGWGEALFVKEVWPQIPLLNYFEFYYHAHGADVGFDPEFPENPDEAPRLLAKNFANLMNLEQCDAGVSPTAWQKSTHPVSFQHKIRVIHEGVNTAAITPKTDTQITLREKARVLRAGDEIVTFVNRNLEPYRGYHSFIRALPEIQRRRPKAHILIVGGDGVSYGSRPAQGTTYREQFLNEVRSDIDFQRLDFVGTIPYPAFIGLLQISAVHVYLTYPFVLSWSMLEAMSAGCLVVGSRTAPVEEVIRHGDNGLLVDFFSPQQIAEQVVQTLELPGDFALLRQRARQTIIDRYDLKRICLPQHLAYIDELAGQVTI</sequence>
<dbReference type="Pfam" id="PF00534">
    <property type="entry name" value="Glycos_transf_1"/>
    <property type="match status" value="1"/>
</dbReference>
<dbReference type="Gene3D" id="3.40.50.2000">
    <property type="entry name" value="Glycogen Phosphorylase B"/>
    <property type="match status" value="2"/>
</dbReference>
<proteinExistence type="predicted"/>
<gene>
    <name evidence="4" type="ORF">ACCUM_2530</name>
</gene>
<keyword evidence="5" id="KW-1185">Reference proteome</keyword>
<dbReference type="AlphaFoldDB" id="A0A5S4ER26"/>
<accession>A0A5S4ER26</accession>
<protein>
    <submittedName>
        <fullName evidence="4">Putative glycosyltransferase</fullName>
    </submittedName>
</protein>
<evidence type="ECO:0000259" key="3">
    <source>
        <dbReference type="Pfam" id="PF12000"/>
    </source>
</evidence>
<evidence type="ECO:0000313" key="5">
    <source>
        <dbReference type="Proteomes" id="UP000306324"/>
    </source>
</evidence>
<evidence type="ECO:0000259" key="2">
    <source>
        <dbReference type="Pfam" id="PF00534"/>
    </source>
</evidence>